<organism evidence="1 2">
    <name type="scientific">Haemophilus paraphrohaemolyticus HK411</name>
    <dbReference type="NCBI Taxonomy" id="1095743"/>
    <lineage>
        <taxon>Bacteria</taxon>
        <taxon>Pseudomonadati</taxon>
        <taxon>Pseudomonadota</taxon>
        <taxon>Gammaproteobacteria</taxon>
        <taxon>Pasteurellales</taxon>
        <taxon>Pasteurellaceae</taxon>
        <taxon>Haemophilus</taxon>
    </lineage>
</organism>
<sequence>MNKVRVLKLAENHYKGELIISHVVVAKTITFANKVNCIRSLNRKIEDYNLQNNTRIPLLKTTETEIQFELNNKGKVAKTNPLTETRTQKSNVEVEHQPETTVIKFNDGYPPENTKMISENDTPKAKPTVIKRKPFTPYGLNGYLVDKNGNVRLMLDRRANANTIVLEPEMFSALADMVKKTQSQNL</sequence>
<dbReference type="OrthoDB" id="5687631at2"/>
<gene>
    <name evidence="1" type="ORF">HMPREF1054_1990</name>
</gene>
<dbReference type="Proteomes" id="UP000003345">
    <property type="component" value="Unassembled WGS sequence"/>
</dbReference>
<protein>
    <submittedName>
        <fullName evidence="1">Uncharacterized protein</fullName>
    </submittedName>
</protein>
<dbReference type="AlphaFoldDB" id="I2NPA2"/>
<comment type="caution">
    <text evidence="1">The sequence shown here is derived from an EMBL/GenBank/DDBJ whole genome shotgun (WGS) entry which is preliminary data.</text>
</comment>
<evidence type="ECO:0000313" key="2">
    <source>
        <dbReference type="Proteomes" id="UP000003345"/>
    </source>
</evidence>
<proteinExistence type="predicted"/>
<dbReference type="RefSeq" id="WP_005707890.1">
    <property type="nucleotide sequence ID" value="NZ_AJMU01000011.1"/>
</dbReference>
<evidence type="ECO:0000313" key="1">
    <source>
        <dbReference type="EMBL" id="EIG27663.1"/>
    </source>
</evidence>
<dbReference type="eggNOG" id="ENOG5031K0C">
    <property type="taxonomic scope" value="Bacteria"/>
</dbReference>
<name>I2NPA2_9PAST</name>
<dbReference type="EMBL" id="AJMU01000011">
    <property type="protein sequence ID" value="EIG27663.1"/>
    <property type="molecule type" value="Genomic_DNA"/>
</dbReference>
<accession>I2NPA2</accession>
<dbReference type="PATRIC" id="fig|1095743.3.peg.232"/>
<reference evidence="1 2" key="1">
    <citation type="submission" date="2012-04" db="EMBL/GenBank/DDBJ databases">
        <authorList>
            <person name="Harkins D.M."/>
            <person name="Madupu R."/>
            <person name="Durkin A.S."/>
            <person name="Torralba M."/>
            <person name="Methe B."/>
            <person name="Sutton G.G."/>
            <person name="Nelson K.E."/>
        </authorList>
    </citation>
    <scope>NUCLEOTIDE SEQUENCE [LARGE SCALE GENOMIC DNA]</scope>
    <source>
        <strain evidence="1 2">HK411</strain>
    </source>
</reference>